<proteinExistence type="predicted"/>
<gene>
    <name evidence="1" type="ORF">J1605_000424</name>
</gene>
<dbReference type="EMBL" id="JAIQCJ010001624">
    <property type="protein sequence ID" value="KAJ8788368.1"/>
    <property type="molecule type" value="Genomic_DNA"/>
</dbReference>
<comment type="caution">
    <text evidence="1">The sequence shown here is derived from an EMBL/GenBank/DDBJ whole genome shotgun (WGS) entry which is preliminary data.</text>
</comment>
<organism evidence="1 2">
    <name type="scientific">Eschrichtius robustus</name>
    <name type="common">California gray whale</name>
    <name type="synonym">Eschrichtius gibbosus</name>
    <dbReference type="NCBI Taxonomy" id="9764"/>
    <lineage>
        <taxon>Eukaryota</taxon>
        <taxon>Metazoa</taxon>
        <taxon>Chordata</taxon>
        <taxon>Craniata</taxon>
        <taxon>Vertebrata</taxon>
        <taxon>Euteleostomi</taxon>
        <taxon>Mammalia</taxon>
        <taxon>Eutheria</taxon>
        <taxon>Laurasiatheria</taxon>
        <taxon>Artiodactyla</taxon>
        <taxon>Whippomorpha</taxon>
        <taxon>Cetacea</taxon>
        <taxon>Mysticeti</taxon>
        <taxon>Eschrichtiidae</taxon>
        <taxon>Eschrichtius</taxon>
    </lineage>
</organism>
<keyword evidence="2" id="KW-1185">Reference proteome</keyword>
<sequence length="102" mass="10810">MLRLRSCGSRAQLLRGMWDLPRPGLEPASPALAGRLLTTVPPGKPHGTILLSEHRLSSCGTQTYLLRSMWDLPGPGIEPVSPALAGGFLTTVPPGKSPMNIS</sequence>
<dbReference type="AlphaFoldDB" id="A0AB34HAP2"/>
<accession>A0AB34HAP2</accession>
<reference evidence="1 2" key="1">
    <citation type="submission" date="2022-11" db="EMBL/GenBank/DDBJ databases">
        <title>Whole genome sequence of Eschrichtius robustus ER-17-0199.</title>
        <authorList>
            <person name="Bruniche-Olsen A."/>
            <person name="Black A.N."/>
            <person name="Fields C.J."/>
            <person name="Walden K."/>
            <person name="Dewoody J.A."/>
        </authorList>
    </citation>
    <scope>NUCLEOTIDE SEQUENCE [LARGE SCALE GENOMIC DNA]</scope>
    <source>
        <strain evidence="1">ER-17-0199</strain>
        <tissue evidence="1">Blubber</tissue>
    </source>
</reference>
<dbReference type="Proteomes" id="UP001159641">
    <property type="component" value="Unassembled WGS sequence"/>
</dbReference>
<evidence type="ECO:0000313" key="2">
    <source>
        <dbReference type="Proteomes" id="UP001159641"/>
    </source>
</evidence>
<name>A0AB34HAP2_ESCRO</name>
<evidence type="ECO:0000313" key="1">
    <source>
        <dbReference type="EMBL" id="KAJ8788368.1"/>
    </source>
</evidence>
<protein>
    <submittedName>
        <fullName evidence="1">Uncharacterized protein</fullName>
    </submittedName>
</protein>